<dbReference type="EC" id="2.4.-.-" evidence="2"/>
<dbReference type="SUPFAM" id="SSF53756">
    <property type="entry name" value="UDP-Glycosyltransferase/glycogen phosphorylase"/>
    <property type="match status" value="1"/>
</dbReference>
<evidence type="ECO:0000313" key="3">
    <source>
        <dbReference type="Proteomes" id="UP001324634"/>
    </source>
</evidence>
<evidence type="ECO:0000259" key="1">
    <source>
        <dbReference type="Pfam" id="PF00534"/>
    </source>
</evidence>
<organism evidence="2 3">
    <name type="scientific">Peredibacter starrii</name>
    <dbReference type="NCBI Taxonomy" id="28202"/>
    <lineage>
        <taxon>Bacteria</taxon>
        <taxon>Pseudomonadati</taxon>
        <taxon>Bdellovibrionota</taxon>
        <taxon>Bacteriovoracia</taxon>
        <taxon>Bacteriovoracales</taxon>
        <taxon>Bacteriovoracaceae</taxon>
        <taxon>Peredibacter</taxon>
    </lineage>
</organism>
<dbReference type="Pfam" id="PF00534">
    <property type="entry name" value="Glycos_transf_1"/>
    <property type="match status" value="1"/>
</dbReference>
<name>A0AAX4HV72_9BACT</name>
<feature type="domain" description="Glycosyl transferase family 1" evidence="1">
    <location>
        <begin position="199"/>
        <end position="290"/>
    </location>
</feature>
<dbReference type="AlphaFoldDB" id="A0AAX4HV72"/>
<dbReference type="GO" id="GO:0016757">
    <property type="term" value="F:glycosyltransferase activity"/>
    <property type="evidence" value="ECO:0007669"/>
    <property type="project" value="UniProtKB-KW"/>
</dbReference>
<dbReference type="InterPro" id="IPR050194">
    <property type="entry name" value="Glycosyltransferase_grp1"/>
</dbReference>
<gene>
    <name evidence="2" type="ORF">SOO65_10590</name>
</gene>
<keyword evidence="2" id="KW-0328">Glycosyltransferase</keyword>
<keyword evidence="3" id="KW-1185">Reference proteome</keyword>
<reference evidence="2 3" key="1">
    <citation type="submission" date="2023-11" db="EMBL/GenBank/DDBJ databases">
        <title>Peredibacter starrii A3.12.</title>
        <authorList>
            <person name="Mitchell R.J."/>
        </authorList>
    </citation>
    <scope>NUCLEOTIDE SEQUENCE [LARGE SCALE GENOMIC DNA]</scope>
    <source>
        <strain evidence="2 3">A3.12</strain>
    </source>
</reference>
<accession>A0AAX4HV72</accession>
<dbReference type="RefSeq" id="WP_321400162.1">
    <property type="nucleotide sequence ID" value="NZ_CP139487.1"/>
</dbReference>
<proteinExistence type="predicted"/>
<evidence type="ECO:0000313" key="2">
    <source>
        <dbReference type="EMBL" id="WPU67202.1"/>
    </source>
</evidence>
<dbReference type="EMBL" id="CP139487">
    <property type="protein sequence ID" value="WPU67202.1"/>
    <property type="molecule type" value="Genomic_DNA"/>
</dbReference>
<dbReference type="Gene3D" id="3.40.50.2000">
    <property type="entry name" value="Glycogen Phosphorylase B"/>
    <property type="match status" value="1"/>
</dbReference>
<dbReference type="PANTHER" id="PTHR45947:SF3">
    <property type="entry name" value="SULFOQUINOVOSYL TRANSFERASE SQD2"/>
    <property type="match status" value="1"/>
</dbReference>
<dbReference type="PANTHER" id="PTHR45947">
    <property type="entry name" value="SULFOQUINOVOSYL TRANSFERASE SQD2"/>
    <property type="match status" value="1"/>
</dbReference>
<dbReference type="Proteomes" id="UP001324634">
    <property type="component" value="Chromosome"/>
</dbReference>
<sequence length="315" mass="36382">MKRLKIFTWHIHGSYLYYLSHIPHDIYLPKREDDALGYCGITPSYAWPSNLHEIPFDEVKKQKFDCILFQHHDNYLIHQHEVLSKEQQELPRIYLEHDPPRENPTNTIHPVNDPGTMIVHVTDFNRLMWDCQKSPTTVIDHGVKIPEGVRYNGDLEKGIVIVNNIAKRGRRLGLDIYQEASKEVDLDLVGMGWEEANGIGEVSHQELPHFCSSYRYFFNPIRYTSLGLSICEAMMIGMPIIGLATTELATVVENNVSGFISTRPEELTIAAKELIRNKSLAEDWGEKARRAAVERFGMDRFVRDWNKTLHEVVRS</sequence>
<dbReference type="KEGG" id="psti:SOO65_10590"/>
<keyword evidence="2" id="KW-0808">Transferase</keyword>
<dbReference type="InterPro" id="IPR001296">
    <property type="entry name" value="Glyco_trans_1"/>
</dbReference>
<protein>
    <submittedName>
        <fullName evidence="2">Glycosyltransferase</fullName>
        <ecNumber evidence="2">2.4.-.-</ecNumber>
    </submittedName>
</protein>